<dbReference type="SUPFAM" id="SSF103473">
    <property type="entry name" value="MFS general substrate transporter"/>
    <property type="match status" value="1"/>
</dbReference>
<name>A0A0C3FEB3_PILCF</name>
<gene>
    <name evidence="5" type="ORF">PILCRDRAFT_820057</name>
</gene>
<accession>A0A0C3FEB3</accession>
<dbReference type="Pfam" id="PF07690">
    <property type="entry name" value="MFS_1"/>
    <property type="match status" value="1"/>
</dbReference>
<dbReference type="PANTHER" id="PTHR11360:SF234">
    <property type="entry name" value="MFS-TYPE TRANSPORTER DBAD-RELATED"/>
    <property type="match status" value="1"/>
</dbReference>
<sequence>MNSPEVQKLEGISESQAPISESVAKSEGNATAWCTVAGGWLALFATFGYISSFGVYQDLYVLSGTSSSSNISWIGSVQVWCFMAMSLPAGSLLDKGYFKCVVLLGSIIYIFSLFMLSLVNIEHYYQIFLSQGLGMGIGAGMIYTPAMAVQAHHWKARRSLAMGVVITGSSVGGIVYPIMLNNLFNSSVGFANGVRASAYLTMGLLIVANCLMSAKPRGDITGRPKAKLGDIFGDKPFLLVGGFGTFFICWTLFFPYFYLQLFTNLHGLPSTFAFYTLTIQNGASIFGRTIPNLIADKLGVLNVFIVVTFGAGVLLFALFGISSVGGVTIFAILYGFFSGGVLSLAAPLMVSFASNDSEIGMRIGVSYFINSFGFLTGPPISGALLGSQINWDKPIIFGLLFLLDQSLCFC</sequence>
<feature type="transmembrane region" description="Helical" evidence="3">
    <location>
        <begin position="198"/>
        <end position="216"/>
    </location>
</feature>
<reference evidence="5 6" key="1">
    <citation type="submission" date="2014-04" db="EMBL/GenBank/DDBJ databases">
        <authorList>
            <consortium name="DOE Joint Genome Institute"/>
            <person name="Kuo A."/>
            <person name="Tarkka M."/>
            <person name="Buscot F."/>
            <person name="Kohler A."/>
            <person name="Nagy L.G."/>
            <person name="Floudas D."/>
            <person name="Copeland A."/>
            <person name="Barry K.W."/>
            <person name="Cichocki N."/>
            <person name="Veneault-Fourrey C."/>
            <person name="LaButti K."/>
            <person name="Lindquist E.A."/>
            <person name="Lipzen A."/>
            <person name="Lundell T."/>
            <person name="Morin E."/>
            <person name="Murat C."/>
            <person name="Sun H."/>
            <person name="Tunlid A."/>
            <person name="Henrissat B."/>
            <person name="Grigoriev I.V."/>
            <person name="Hibbett D.S."/>
            <person name="Martin F."/>
            <person name="Nordberg H.P."/>
            <person name="Cantor M.N."/>
            <person name="Hua S.X."/>
        </authorList>
    </citation>
    <scope>NUCLEOTIDE SEQUENCE [LARGE SCALE GENOMIC DNA]</scope>
    <source>
        <strain evidence="5 6">F 1598</strain>
    </source>
</reference>
<dbReference type="InParanoid" id="A0A0C3FEB3"/>
<organism evidence="5 6">
    <name type="scientific">Piloderma croceum (strain F 1598)</name>
    <dbReference type="NCBI Taxonomy" id="765440"/>
    <lineage>
        <taxon>Eukaryota</taxon>
        <taxon>Fungi</taxon>
        <taxon>Dikarya</taxon>
        <taxon>Basidiomycota</taxon>
        <taxon>Agaricomycotina</taxon>
        <taxon>Agaricomycetes</taxon>
        <taxon>Agaricomycetidae</taxon>
        <taxon>Atheliales</taxon>
        <taxon>Atheliaceae</taxon>
        <taxon>Piloderma</taxon>
    </lineage>
</organism>
<proteinExistence type="inferred from homology"/>
<evidence type="ECO:0000313" key="6">
    <source>
        <dbReference type="Proteomes" id="UP000054166"/>
    </source>
</evidence>
<feature type="transmembrane region" description="Helical" evidence="3">
    <location>
        <begin position="265"/>
        <end position="286"/>
    </location>
</feature>
<feature type="transmembrane region" description="Helical" evidence="3">
    <location>
        <begin position="30"/>
        <end position="51"/>
    </location>
</feature>
<dbReference type="STRING" id="765440.A0A0C3FEB3"/>
<keyword evidence="6" id="KW-1185">Reference proteome</keyword>
<feature type="transmembrane region" description="Helical" evidence="3">
    <location>
        <begin position="127"/>
        <end position="148"/>
    </location>
</feature>
<dbReference type="GO" id="GO:0016020">
    <property type="term" value="C:membrane"/>
    <property type="evidence" value="ECO:0007669"/>
    <property type="project" value="UniProtKB-SubCell"/>
</dbReference>
<dbReference type="HOGENOM" id="CLU_001265_1_1_1"/>
<dbReference type="PANTHER" id="PTHR11360">
    <property type="entry name" value="MONOCARBOXYLATE TRANSPORTER"/>
    <property type="match status" value="1"/>
</dbReference>
<keyword evidence="3" id="KW-0812">Transmembrane</keyword>
<dbReference type="GO" id="GO:0022857">
    <property type="term" value="F:transmembrane transporter activity"/>
    <property type="evidence" value="ECO:0007669"/>
    <property type="project" value="InterPro"/>
</dbReference>
<reference evidence="6" key="2">
    <citation type="submission" date="2015-01" db="EMBL/GenBank/DDBJ databases">
        <title>Evolutionary Origins and Diversification of the Mycorrhizal Mutualists.</title>
        <authorList>
            <consortium name="DOE Joint Genome Institute"/>
            <consortium name="Mycorrhizal Genomics Consortium"/>
            <person name="Kohler A."/>
            <person name="Kuo A."/>
            <person name="Nagy L.G."/>
            <person name="Floudas D."/>
            <person name="Copeland A."/>
            <person name="Barry K.W."/>
            <person name="Cichocki N."/>
            <person name="Veneault-Fourrey C."/>
            <person name="LaButti K."/>
            <person name="Lindquist E.A."/>
            <person name="Lipzen A."/>
            <person name="Lundell T."/>
            <person name="Morin E."/>
            <person name="Murat C."/>
            <person name="Riley R."/>
            <person name="Ohm R."/>
            <person name="Sun H."/>
            <person name="Tunlid A."/>
            <person name="Henrissat B."/>
            <person name="Grigoriev I.V."/>
            <person name="Hibbett D.S."/>
            <person name="Martin F."/>
        </authorList>
    </citation>
    <scope>NUCLEOTIDE SEQUENCE [LARGE SCALE GENOMIC DNA]</scope>
    <source>
        <strain evidence="6">F 1598</strain>
    </source>
</reference>
<dbReference type="AlphaFoldDB" id="A0A0C3FEB3"/>
<comment type="similarity">
    <text evidence="2">Belongs to the major facilitator superfamily. Monocarboxylate porter (TC 2.A.1.13) family.</text>
</comment>
<dbReference type="InterPro" id="IPR050327">
    <property type="entry name" value="Proton-linked_MCT"/>
</dbReference>
<keyword evidence="3" id="KW-1133">Transmembrane helix</keyword>
<feature type="transmembrane region" description="Helical" evidence="3">
    <location>
        <begin position="71"/>
        <end position="93"/>
    </location>
</feature>
<dbReference type="InterPro" id="IPR036259">
    <property type="entry name" value="MFS_trans_sf"/>
</dbReference>
<keyword evidence="3" id="KW-0472">Membrane</keyword>
<feature type="transmembrane region" description="Helical" evidence="3">
    <location>
        <begin position="327"/>
        <end position="353"/>
    </location>
</feature>
<dbReference type="EMBL" id="KN832993">
    <property type="protein sequence ID" value="KIM82760.1"/>
    <property type="molecule type" value="Genomic_DNA"/>
</dbReference>
<evidence type="ECO:0000256" key="2">
    <source>
        <dbReference type="ARBA" id="ARBA00006727"/>
    </source>
</evidence>
<feature type="transmembrane region" description="Helical" evidence="3">
    <location>
        <begin position="298"/>
        <end position="321"/>
    </location>
</feature>
<feature type="transmembrane region" description="Helical" evidence="3">
    <location>
        <begin position="100"/>
        <end position="121"/>
    </location>
</feature>
<dbReference type="InterPro" id="IPR020846">
    <property type="entry name" value="MFS_dom"/>
</dbReference>
<evidence type="ECO:0000313" key="5">
    <source>
        <dbReference type="EMBL" id="KIM82760.1"/>
    </source>
</evidence>
<dbReference type="Proteomes" id="UP000054166">
    <property type="component" value="Unassembled WGS sequence"/>
</dbReference>
<evidence type="ECO:0000256" key="3">
    <source>
        <dbReference type="SAM" id="Phobius"/>
    </source>
</evidence>
<feature type="transmembrane region" description="Helical" evidence="3">
    <location>
        <begin position="237"/>
        <end position="259"/>
    </location>
</feature>
<protein>
    <recommendedName>
        <fullName evidence="4">Major facilitator superfamily (MFS) profile domain-containing protein</fullName>
    </recommendedName>
</protein>
<evidence type="ECO:0000259" key="4">
    <source>
        <dbReference type="PROSITE" id="PS50850"/>
    </source>
</evidence>
<feature type="domain" description="Major facilitator superfamily (MFS) profile" evidence="4">
    <location>
        <begin position="237"/>
        <end position="410"/>
    </location>
</feature>
<feature type="transmembrane region" description="Helical" evidence="3">
    <location>
        <begin position="160"/>
        <end position="178"/>
    </location>
</feature>
<evidence type="ECO:0000256" key="1">
    <source>
        <dbReference type="ARBA" id="ARBA00004141"/>
    </source>
</evidence>
<dbReference type="PROSITE" id="PS50850">
    <property type="entry name" value="MFS"/>
    <property type="match status" value="1"/>
</dbReference>
<dbReference type="Gene3D" id="1.20.1250.20">
    <property type="entry name" value="MFS general substrate transporter like domains"/>
    <property type="match status" value="2"/>
</dbReference>
<comment type="subcellular location">
    <subcellularLocation>
        <location evidence="1">Membrane</location>
        <topology evidence="1">Multi-pass membrane protein</topology>
    </subcellularLocation>
</comment>
<dbReference type="InterPro" id="IPR011701">
    <property type="entry name" value="MFS"/>
</dbReference>
<dbReference type="OrthoDB" id="6499973at2759"/>